<dbReference type="Gene3D" id="2.130.10.10">
    <property type="entry name" value="YVTN repeat-like/Quinoprotein amine dehydrogenase"/>
    <property type="match status" value="1"/>
</dbReference>
<dbReference type="PANTHER" id="PTHR44324:SF6">
    <property type="entry name" value="EF-HAND CALCIUM BINDING DOMAIN 8"/>
    <property type="match status" value="1"/>
</dbReference>
<feature type="repeat" description="WD" evidence="3">
    <location>
        <begin position="172"/>
        <end position="204"/>
    </location>
</feature>
<evidence type="ECO:0000313" key="4">
    <source>
        <dbReference type="Ensembl" id="ENSAPEP00000006972.1"/>
    </source>
</evidence>
<dbReference type="SMART" id="SM00320">
    <property type="entry name" value="WD40"/>
    <property type="match status" value="3"/>
</dbReference>
<sequence>SKIFHPNKRYSVKNTHRSHIITEIPNTQRFFTCVDYSPSSQFLMTGGADGCLRVLYPGISKLLRCRSQSFVALRIPVFTDDCKDIRYFPELRSFAVCGRSSSMMVLVELPSGCYGFSQKVSKRCFNSPNTQRFFTCVDYSPSSQFLMTGGADGCLRVLYPGISKSSSIAKKLTGHTRPITHLAYNLREKIFISVSEDKNIRVWKDGTWVCLQSFYIYACICYHGDVAG</sequence>
<keyword evidence="2" id="KW-0677">Repeat</keyword>
<dbReference type="SUPFAM" id="SSF50978">
    <property type="entry name" value="WD40 repeat-like"/>
    <property type="match status" value="1"/>
</dbReference>
<dbReference type="InterPro" id="IPR051242">
    <property type="entry name" value="WD-EF-hand_domain"/>
</dbReference>
<accession>A0A3P8S4F2</accession>
<dbReference type="InterPro" id="IPR015943">
    <property type="entry name" value="WD40/YVTN_repeat-like_dom_sf"/>
</dbReference>
<evidence type="ECO:0000256" key="2">
    <source>
        <dbReference type="ARBA" id="ARBA00022737"/>
    </source>
</evidence>
<dbReference type="PROSITE" id="PS50082">
    <property type="entry name" value="WD_REPEATS_2"/>
    <property type="match status" value="1"/>
</dbReference>
<proteinExistence type="predicted"/>
<reference evidence="4 5" key="1">
    <citation type="submission" date="2018-03" db="EMBL/GenBank/DDBJ databases">
        <title>Finding Nemo's genes: A chromosome-scale reference assembly of the genome of the orange clownfish Amphiprion percula.</title>
        <authorList>
            <person name="Lehmann R."/>
        </authorList>
    </citation>
    <scope>NUCLEOTIDE SEQUENCE</scope>
</reference>
<keyword evidence="5" id="KW-1185">Reference proteome</keyword>
<organism evidence="4 5">
    <name type="scientific">Amphiprion percula</name>
    <name type="common">Orange clownfish</name>
    <name type="synonym">Lutjanus percula</name>
    <dbReference type="NCBI Taxonomy" id="161767"/>
    <lineage>
        <taxon>Eukaryota</taxon>
        <taxon>Metazoa</taxon>
        <taxon>Chordata</taxon>
        <taxon>Craniata</taxon>
        <taxon>Vertebrata</taxon>
        <taxon>Euteleostomi</taxon>
        <taxon>Actinopterygii</taxon>
        <taxon>Neopterygii</taxon>
        <taxon>Teleostei</taxon>
        <taxon>Neoteleostei</taxon>
        <taxon>Acanthomorphata</taxon>
        <taxon>Ovalentaria</taxon>
        <taxon>Pomacentridae</taxon>
        <taxon>Amphiprion</taxon>
    </lineage>
</organism>
<evidence type="ECO:0000256" key="1">
    <source>
        <dbReference type="ARBA" id="ARBA00014901"/>
    </source>
</evidence>
<dbReference type="AlphaFoldDB" id="A0A3P8S4F2"/>
<dbReference type="Pfam" id="PF00400">
    <property type="entry name" value="WD40"/>
    <property type="match status" value="3"/>
</dbReference>
<evidence type="ECO:0000256" key="3">
    <source>
        <dbReference type="PROSITE-ProRule" id="PRU00221"/>
    </source>
</evidence>
<name>A0A3P8S4F2_AMPPE</name>
<dbReference type="PROSITE" id="PS50294">
    <property type="entry name" value="WD_REPEATS_REGION"/>
    <property type="match status" value="1"/>
</dbReference>
<evidence type="ECO:0000313" key="5">
    <source>
        <dbReference type="Proteomes" id="UP000265080"/>
    </source>
</evidence>
<dbReference type="Ensembl" id="ENSAPET00000007156.1">
    <property type="protein sequence ID" value="ENSAPEP00000006972.1"/>
    <property type="gene ID" value="ENSAPEG00000005006.1"/>
</dbReference>
<dbReference type="PANTHER" id="PTHR44324">
    <property type="entry name" value="WD40 REPEAT DOMAIN 95"/>
    <property type="match status" value="1"/>
</dbReference>
<dbReference type="GeneTree" id="ENSGT00940000175819"/>
<protein>
    <recommendedName>
        <fullName evidence="1">WD repeat-containing protein on Y chromosome</fullName>
    </recommendedName>
</protein>
<keyword evidence="3" id="KW-0853">WD repeat</keyword>
<dbReference type="STRING" id="161767.ENSAPEP00000006972"/>
<dbReference type="InterPro" id="IPR036322">
    <property type="entry name" value="WD40_repeat_dom_sf"/>
</dbReference>
<reference evidence="4" key="3">
    <citation type="submission" date="2025-09" db="UniProtKB">
        <authorList>
            <consortium name="Ensembl"/>
        </authorList>
    </citation>
    <scope>IDENTIFICATION</scope>
</reference>
<dbReference type="InterPro" id="IPR001680">
    <property type="entry name" value="WD40_rpt"/>
</dbReference>
<reference evidence="4" key="2">
    <citation type="submission" date="2025-08" db="UniProtKB">
        <authorList>
            <consortium name="Ensembl"/>
        </authorList>
    </citation>
    <scope>IDENTIFICATION</scope>
</reference>
<dbReference type="Proteomes" id="UP000265080">
    <property type="component" value="Chromosome 22"/>
</dbReference>